<dbReference type="OrthoDB" id="1708196at2"/>
<dbReference type="AlphaFoldDB" id="A0A318KS30"/>
<reference evidence="1 2" key="1">
    <citation type="submission" date="2018-05" db="EMBL/GenBank/DDBJ databases">
        <title>Genomic Encyclopedia of Type Strains, Phase IV (KMG-IV): sequencing the most valuable type-strain genomes for metagenomic binning, comparative biology and taxonomic classification.</title>
        <authorList>
            <person name="Goeker M."/>
        </authorList>
    </citation>
    <scope>NUCLEOTIDE SEQUENCE [LARGE SCALE GENOMIC DNA]</scope>
    <source>
        <strain evidence="1 2">JC118</strain>
    </source>
</reference>
<dbReference type="RefSeq" id="WP_022938369.1">
    <property type="nucleotide sequence ID" value="NZ_CABKRQ010000005.1"/>
</dbReference>
<dbReference type="STRING" id="1034346.GCA_000313565_02063"/>
<name>A0A318KS30_9FIRM</name>
<organism evidence="1 2">
    <name type="scientific">Dielma fastidiosa</name>
    <dbReference type="NCBI Taxonomy" id="1034346"/>
    <lineage>
        <taxon>Bacteria</taxon>
        <taxon>Bacillati</taxon>
        <taxon>Bacillota</taxon>
        <taxon>Erysipelotrichia</taxon>
        <taxon>Erysipelotrichales</taxon>
        <taxon>Erysipelotrichaceae</taxon>
        <taxon>Dielma</taxon>
    </lineage>
</organism>
<evidence type="ECO:0000313" key="2">
    <source>
        <dbReference type="Proteomes" id="UP000247612"/>
    </source>
</evidence>
<sequence>MNKFKLPEKQLYSLSKRAQGKAERQIEVYGCELYKYIGDLDEGDQVLCVGEDGMQLLLSGKEVLLPHHILICETEGDYQIIPSKDHVSSRWLKHLVSIEVRRKGL</sequence>
<dbReference type="EMBL" id="QJKH01000003">
    <property type="protein sequence ID" value="PXX80520.1"/>
    <property type="molecule type" value="Genomic_DNA"/>
</dbReference>
<dbReference type="Proteomes" id="UP000247612">
    <property type="component" value="Unassembled WGS sequence"/>
</dbReference>
<proteinExistence type="predicted"/>
<comment type="caution">
    <text evidence="1">The sequence shown here is derived from an EMBL/GenBank/DDBJ whole genome shotgun (WGS) entry which is preliminary data.</text>
</comment>
<accession>A0A318KS30</accession>
<evidence type="ECO:0000313" key="1">
    <source>
        <dbReference type="EMBL" id="PXX80520.1"/>
    </source>
</evidence>
<gene>
    <name evidence="1" type="ORF">DES51_103115</name>
</gene>
<keyword evidence="2" id="KW-1185">Reference proteome</keyword>
<protein>
    <submittedName>
        <fullName evidence="1">Uncharacterized protein</fullName>
    </submittedName>
</protein>